<dbReference type="InterPro" id="IPR000837">
    <property type="entry name" value="AP-1"/>
</dbReference>
<evidence type="ECO:0000256" key="3">
    <source>
        <dbReference type="ARBA" id="ARBA00023163"/>
    </source>
</evidence>
<dbReference type="PANTHER" id="PTHR23351">
    <property type="entry name" value="FOS TRANSCRIPTION FACTOR-RELATED"/>
    <property type="match status" value="1"/>
</dbReference>
<dbReference type="PROSITE" id="PS00036">
    <property type="entry name" value="BZIP_BASIC"/>
    <property type="match status" value="1"/>
</dbReference>
<feature type="domain" description="BZIP" evidence="5">
    <location>
        <begin position="177"/>
        <end position="240"/>
    </location>
</feature>
<dbReference type="EMBL" id="JAKMXF010000111">
    <property type="protein sequence ID" value="KAI6657622.1"/>
    <property type="molecule type" value="Genomic_DNA"/>
</dbReference>
<accession>A0AAV7K8L1</accession>
<keyword evidence="2" id="KW-0238">DNA-binding</keyword>
<protein>
    <recommendedName>
        <fullName evidence="5">BZIP domain-containing protein</fullName>
    </recommendedName>
</protein>
<dbReference type="AlphaFoldDB" id="A0AAV7K8L1"/>
<proteinExistence type="predicted"/>
<dbReference type="Gene3D" id="1.20.5.170">
    <property type="match status" value="1"/>
</dbReference>
<dbReference type="GO" id="GO:0000978">
    <property type="term" value="F:RNA polymerase II cis-regulatory region sequence-specific DNA binding"/>
    <property type="evidence" value="ECO:0007669"/>
    <property type="project" value="TreeGrafter"/>
</dbReference>
<comment type="caution">
    <text evidence="6">The sequence shown here is derived from an EMBL/GenBank/DDBJ whole genome shotgun (WGS) entry which is preliminary data.</text>
</comment>
<organism evidence="6 7">
    <name type="scientific">Oopsacas minuta</name>
    <dbReference type="NCBI Taxonomy" id="111878"/>
    <lineage>
        <taxon>Eukaryota</taxon>
        <taxon>Metazoa</taxon>
        <taxon>Porifera</taxon>
        <taxon>Hexactinellida</taxon>
        <taxon>Hexasterophora</taxon>
        <taxon>Lyssacinosida</taxon>
        <taxon>Leucopsacidae</taxon>
        <taxon>Oopsacas</taxon>
    </lineage>
</organism>
<dbReference type="Pfam" id="PF07716">
    <property type="entry name" value="bZIP_2"/>
    <property type="match status" value="1"/>
</dbReference>
<keyword evidence="3" id="KW-0804">Transcription</keyword>
<feature type="region of interest" description="Disordered" evidence="4">
    <location>
        <begin position="123"/>
        <end position="142"/>
    </location>
</feature>
<dbReference type="GO" id="GO:0005634">
    <property type="term" value="C:nucleus"/>
    <property type="evidence" value="ECO:0007669"/>
    <property type="project" value="TreeGrafter"/>
</dbReference>
<dbReference type="SUPFAM" id="SSF57959">
    <property type="entry name" value="Leucine zipper domain"/>
    <property type="match status" value="1"/>
</dbReference>
<dbReference type="PANTHER" id="PTHR23351:SF24">
    <property type="entry name" value="ACTIVATING TRANSCRIPTION FACTOR 3-RELATED"/>
    <property type="match status" value="1"/>
</dbReference>
<dbReference type="PROSITE" id="PS50217">
    <property type="entry name" value="BZIP"/>
    <property type="match status" value="1"/>
</dbReference>
<dbReference type="InterPro" id="IPR046347">
    <property type="entry name" value="bZIP_sf"/>
</dbReference>
<evidence type="ECO:0000256" key="2">
    <source>
        <dbReference type="ARBA" id="ARBA00023125"/>
    </source>
</evidence>
<reference evidence="6 7" key="1">
    <citation type="journal article" date="2023" name="BMC Biol.">
        <title>The compact genome of the sponge Oopsacas minuta (Hexactinellida) is lacking key metazoan core genes.</title>
        <authorList>
            <person name="Santini S."/>
            <person name="Schenkelaars Q."/>
            <person name="Jourda C."/>
            <person name="Duchesne M."/>
            <person name="Belahbib H."/>
            <person name="Rocher C."/>
            <person name="Selva M."/>
            <person name="Riesgo A."/>
            <person name="Vervoort M."/>
            <person name="Leys S.P."/>
            <person name="Kodjabachian L."/>
            <person name="Le Bivic A."/>
            <person name="Borchiellini C."/>
            <person name="Claverie J.M."/>
            <person name="Renard E."/>
        </authorList>
    </citation>
    <scope>NUCLEOTIDE SEQUENCE [LARGE SCALE GENOMIC DNA]</scope>
    <source>
        <strain evidence="6">SPO-2</strain>
    </source>
</reference>
<keyword evidence="1" id="KW-0805">Transcription regulation</keyword>
<gene>
    <name evidence="6" type="ORF">LOD99_365</name>
</gene>
<dbReference type="Proteomes" id="UP001165289">
    <property type="component" value="Unassembled WGS sequence"/>
</dbReference>
<evidence type="ECO:0000313" key="6">
    <source>
        <dbReference type="EMBL" id="KAI6657622.1"/>
    </source>
</evidence>
<dbReference type="InterPro" id="IPR004827">
    <property type="entry name" value="bZIP"/>
</dbReference>
<dbReference type="GO" id="GO:0000981">
    <property type="term" value="F:DNA-binding transcription factor activity, RNA polymerase II-specific"/>
    <property type="evidence" value="ECO:0007669"/>
    <property type="project" value="TreeGrafter"/>
</dbReference>
<evidence type="ECO:0000256" key="4">
    <source>
        <dbReference type="SAM" id="MobiDB-lite"/>
    </source>
</evidence>
<sequence>MVDVPCYPGDYLRMNNESMFYSQNMYQFRSDQFNCAPYLPPHALAQRPYNPINHNNIPPHNYVHEPQYMPPCTPMSQLSFCNEQPISPQDISPFQTPPQKICYYADSNDGYTPNLPNDLNNYVQTSQSTSESTESEEMSKEDVKNVMSKQIIAILEQQGPTANGKRKRIKKGTLTQSQKVYLRRERNRVAATKCREKRKQQSSVTKLKYEEYNEKNLEIRMDIERLERQKVYLLSVIESHSCIKTPHITS</sequence>
<keyword evidence="7" id="KW-1185">Reference proteome</keyword>
<name>A0AAV7K8L1_9METZ</name>
<evidence type="ECO:0000256" key="1">
    <source>
        <dbReference type="ARBA" id="ARBA00023015"/>
    </source>
</evidence>
<evidence type="ECO:0000259" key="5">
    <source>
        <dbReference type="PROSITE" id="PS50217"/>
    </source>
</evidence>
<evidence type="ECO:0000313" key="7">
    <source>
        <dbReference type="Proteomes" id="UP001165289"/>
    </source>
</evidence>